<gene>
    <name evidence="2" type="ORF">CBR_g30949</name>
</gene>
<comment type="caution">
    <text evidence="2">The sequence shown here is derived from an EMBL/GenBank/DDBJ whole genome shotgun (WGS) entry which is preliminary data.</text>
</comment>
<name>A0A388LDY9_CHABU</name>
<dbReference type="Proteomes" id="UP000265515">
    <property type="component" value="Unassembled WGS sequence"/>
</dbReference>
<dbReference type="Gramene" id="GBG80487">
    <property type="protein sequence ID" value="GBG80487"/>
    <property type="gene ID" value="CBR_g30949"/>
</dbReference>
<organism evidence="2 3">
    <name type="scientific">Chara braunii</name>
    <name type="common">Braun's stonewort</name>
    <dbReference type="NCBI Taxonomy" id="69332"/>
    <lineage>
        <taxon>Eukaryota</taxon>
        <taxon>Viridiplantae</taxon>
        <taxon>Streptophyta</taxon>
        <taxon>Charophyceae</taxon>
        <taxon>Charales</taxon>
        <taxon>Characeae</taxon>
        <taxon>Chara</taxon>
    </lineage>
</organism>
<evidence type="ECO:0000313" key="3">
    <source>
        <dbReference type="Proteomes" id="UP000265515"/>
    </source>
</evidence>
<feature type="compositionally biased region" description="Polar residues" evidence="1">
    <location>
        <begin position="41"/>
        <end position="51"/>
    </location>
</feature>
<feature type="region of interest" description="Disordered" evidence="1">
    <location>
        <begin position="36"/>
        <end position="74"/>
    </location>
</feature>
<evidence type="ECO:0000313" key="2">
    <source>
        <dbReference type="EMBL" id="GBG80487.1"/>
    </source>
</evidence>
<proteinExistence type="predicted"/>
<protein>
    <submittedName>
        <fullName evidence="2">Uncharacterized protein</fullName>
    </submittedName>
</protein>
<reference evidence="2 3" key="1">
    <citation type="journal article" date="2018" name="Cell">
        <title>The Chara Genome: Secondary Complexity and Implications for Plant Terrestrialization.</title>
        <authorList>
            <person name="Nishiyama T."/>
            <person name="Sakayama H."/>
            <person name="Vries J.D."/>
            <person name="Buschmann H."/>
            <person name="Saint-Marcoux D."/>
            <person name="Ullrich K.K."/>
            <person name="Haas F.B."/>
            <person name="Vanderstraeten L."/>
            <person name="Becker D."/>
            <person name="Lang D."/>
            <person name="Vosolsobe S."/>
            <person name="Rombauts S."/>
            <person name="Wilhelmsson P.K.I."/>
            <person name="Janitza P."/>
            <person name="Kern R."/>
            <person name="Heyl A."/>
            <person name="Rumpler F."/>
            <person name="Villalobos L.I.A.C."/>
            <person name="Clay J.M."/>
            <person name="Skokan R."/>
            <person name="Toyoda A."/>
            <person name="Suzuki Y."/>
            <person name="Kagoshima H."/>
            <person name="Schijlen E."/>
            <person name="Tajeshwar N."/>
            <person name="Catarino B."/>
            <person name="Hetherington A.J."/>
            <person name="Saltykova A."/>
            <person name="Bonnot C."/>
            <person name="Breuninger H."/>
            <person name="Symeonidi A."/>
            <person name="Radhakrishnan G.V."/>
            <person name="Van Nieuwerburgh F."/>
            <person name="Deforce D."/>
            <person name="Chang C."/>
            <person name="Karol K.G."/>
            <person name="Hedrich R."/>
            <person name="Ulvskov P."/>
            <person name="Glockner G."/>
            <person name="Delwiche C.F."/>
            <person name="Petrasek J."/>
            <person name="Van de Peer Y."/>
            <person name="Friml J."/>
            <person name="Beilby M."/>
            <person name="Dolan L."/>
            <person name="Kohara Y."/>
            <person name="Sugano S."/>
            <person name="Fujiyama A."/>
            <person name="Delaux P.-M."/>
            <person name="Quint M."/>
            <person name="TheiBen G."/>
            <person name="Hagemann M."/>
            <person name="Harholt J."/>
            <person name="Dunand C."/>
            <person name="Zachgo S."/>
            <person name="Langdale J."/>
            <person name="Maumus F."/>
            <person name="Straeten D.V.D."/>
            <person name="Gould S.B."/>
            <person name="Rensing S.A."/>
        </authorList>
    </citation>
    <scope>NUCLEOTIDE SEQUENCE [LARGE SCALE GENOMIC DNA]</scope>
    <source>
        <strain evidence="2 3">S276</strain>
    </source>
</reference>
<accession>A0A388LDY9</accession>
<dbReference type="AlphaFoldDB" id="A0A388LDY9"/>
<keyword evidence="3" id="KW-1185">Reference proteome</keyword>
<dbReference type="EMBL" id="BFEA01000347">
    <property type="protein sequence ID" value="GBG80487.1"/>
    <property type="molecule type" value="Genomic_DNA"/>
</dbReference>
<feature type="compositionally biased region" description="Basic and acidic residues" evidence="1">
    <location>
        <begin position="52"/>
        <end position="65"/>
    </location>
</feature>
<evidence type="ECO:0000256" key="1">
    <source>
        <dbReference type="SAM" id="MobiDB-lite"/>
    </source>
</evidence>
<sequence length="209" mass="23820">MAQSLVDPSRPPGHRMTTVLPPVRCLSRSSLSVYGRDGGQAPSSLALSSWHDQPRRCRRRSDDPSRPPGHRMATVLPPVRCYSRSSSSVYGRDGGQVRSSLALSSWHDQRRQCRRSSEYSVYAGQKNDSPKWLSSSKMGNRRPFCFCGHSQGLKRCQQSLSWSMSPLLRRSSQVNVLQTFTVNRVCIRLTGSSERIRKWRNNRRREREG</sequence>